<gene>
    <name evidence="2" type="ORF">CLV54_0436</name>
</gene>
<dbReference type="AlphaFoldDB" id="A0A2M9C4F3"/>
<dbReference type="EMBL" id="PGFB01000001">
    <property type="protein sequence ID" value="PJJ65403.1"/>
    <property type="molecule type" value="Genomic_DNA"/>
</dbReference>
<keyword evidence="3" id="KW-1185">Reference proteome</keyword>
<keyword evidence="1" id="KW-0732">Signal</keyword>
<feature type="chain" id="PRO_5014624475" description="Lipoprotein" evidence="1">
    <location>
        <begin position="27"/>
        <end position="179"/>
    </location>
</feature>
<organism evidence="2 3">
    <name type="scientific">Compostimonas suwonensis</name>
    <dbReference type="NCBI Taxonomy" id="1048394"/>
    <lineage>
        <taxon>Bacteria</taxon>
        <taxon>Bacillati</taxon>
        <taxon>Actinomycetota</taxon>
        <taxon>Actinomycetes</taxon>
        <taxon>Micrococcales</taxon>
        <taxon>Microbacteriaceae</taxon>
        <taxon>Compostimonas</taxon>
    </lineage>
</organism>
<dbReference type="Proteomes" id="UP000230161">
    <property type="component" value="Unassembled WGS sequence"/>
</dbReference>
<accession>A0A2M9C4F3</accession>
<proteinExistence type="predicted"/>
<sequence>MTRRSVRRRLTAAAALALLPLLAACAGQPMIALLGGTQSPSDRMPIYLGVAEAPSGPDASGRYGLDIDSTRFLAEHEGNLLYVGLSYDPRDSESICLLSEPADEIVRHTLHEAEFGTTGRIGFTMATVACGGVRDAPLWGVYDGNEYMLLRDGAPTGGAVDAGWTRLHANLWVRPYLTQ</sequence>
<evidence type="ECO:0008006" key="4">
    <source>
        <dbReference type="Google" id="ProtNLM"/>
    </source>
</evidence>
<name>A0A2M9C4F3_9MICO</name>
<feature type="signal peptide" evidence="1">
    <location>
        <begin position="1"/>
        <end position="26"/>
    </location>
</feature>
<reference evidence="2 3" key="1">
    <citation type="submission" date="2017-11" db="EMBL/GenBank/DDBJ databases">
        <title>Genomic Encyclopedia of Archaeal and Bacterial Type Strains, Phase II (KMG-II): From Individual Species to Whole Genera.</title>
        <authorList>
            <person name="Goeker M."/>
        </authorList>
    </citation>
    <scope>NUCLEOTIDE SEQUENCE [LARGE SCALE GENOMIC DNA]</scope>
    <source>
        <strain evidence="2 3">DSM 25625</strain>
    </source>
</reference>
<evidence type="ECO:0000256" key="1">
    <source>
        <dbReference type="SAM" id="SignalP"/>
    </source>
</evidence>
<evidence type="ECO:0000313" key="3">
    <source>
        <dbReference type="Proteomes" id="UP000230161"/>
    </source>
</evidence>
<comment type="caution">
    <text evidence="2">The sequence shown here is derived from an EMBL/GenBank/DDBJ whole genome shotgun (WGS) entry which is preliminary data.</text>
</comment>
<protein>
    <recommendedName>
        <fullName evidence="4">Lipoprotein</fullName>
    </recommendedName>
</protein>
<dbReference type="OrthoDB" id="4938962at2"/>
<dbReference type="PROSITE" id="PS51257">
    <property type="entry name" value="PROKAR_LIPOPROTEIN"/>
    <property type="match status" value="1"/>
</dbReference>
<dbReference type="RefSeq" id="WP_100343306.1">
    <property type="nucleotide sequence ID" value="NZ_PGFB01000001.1"/>
</dbReference>
<evidence type="ECO:0000313" key="2">
    <source>
        <dbReference type="EMBL" id="PJJ65403.1"/>
    </source>
</evidence>